<dbReference type="Pfam" id="PF14659">
    <property type="entry name" value="Phage_int_SAM_3"/>
    <property type="match status" value="1"/>
</dbReference>
<keyword evidence="3" id="KW-0233">DNA recombination</keyword>
<dbReference type="CDD" id="cd01189">
    <property type="entry name" value="INT_ICEBs1_C_like"/>
    <property type="match status" value="1"/>
</dbReference>
<dbReference type="InterPro" id="IPR044068">
    <property type="entry name" value="CB"/>
</dbReference>
<dbReference type="SUPFAM" id="SSF56349">
    <property type="entry name" value="DNA breaking-rejoining enzymes"/>
    <property type="match status" value="1"/>
</dbReference>
<dbReference type="GO" id="GO:0003677">
    <property type="term" value="F:DNA binding"/>
    <property type="evidence" value="ECO:0007669"/>
    <property type="project" value="UniProtKB-UniRule"/>
</dbReference>
<dbReference type="InterPro" id="IPR004107">
    <property type="entry name" value="Integrase_SAM-like_N"/>
</dbReference>
<name>A0A2S9IJF9_9HYPH</name>
<dbReference type="Proteomes" id="UP000239434">
    <property type="component" value="Unassembled WGS sequence"/>
</dbReference>
<evidence type="ECO:0000313" key="8">
    <source>
        <dbReference type="Proteomes" id="UP000239434"/>
    </source>
</evidence>
<dbReference type="PANTHER" id="PTHR30349">
    <property type="entry name" value="PHAGE INTEGRASE-RELATED"/>
    <property type="match status" value="1"/>
</dbReference>
<evidence type="ECO:0000256" key="3">
    <source>
        <dbReference type="ARBA" id="ARBA00023172"/>
    </source>
</evidence>
<reference evidence="7 8" key="1">
    <citation type="submission" date="2018-02" db="EMBL/GenBank/DDBJ databases">
        <title>The draft genome of Phyllobacterium sp. 1N-3.</title>
        <authorList>
            <person name="Liu L."/>
            <person name="Li L."/>
            <person name="Zhang X."/>
            <person name="Wang T."/>
            <person name="Liang L."/>
        </authorList>
    </citation>
    <scope>NUCLEOTIDE SEQUENCE [LARGE SCALE GENOMIC DNA]</scope>
    <source>
        <strain evidence="7 8">1N-3</strain>
    </source>
</reference>
<dbReference type="EMBL" id="PVBR01000035">
    <property type="protein sequence ID" value="PRD40664.1"/>
    <property type="molecule type" value="Genomic_DNA"/>
</dbReference>
<keyword evidence="1" id="KW-0229">DNA integration</keyword>
<keyword evidence="2 4" id="KW-0238">DNA-binding</keyword>
<dbReference type="PROSITE" id="PS51898">
    <property type="entry name" value="TYR_RECOMBINASE"/>
    <property type="match status" value="1"/>
</dbReference>
<dbReference type="InterPro" id="IPR002104">
    <property type="entry name" value="Integrase_catalytic"/>
</dbReference>
<comment type="caution">
    <text evidence="7">The sequence shown here is derived from an EMBL/GenBank/DDBJ whole genome shotgun (WGS) entry which is preliminary data.</text>
</comment>
<dbReference type="InterPro" id="IPR011010">
    <property type="entry name" value="DNA_brk_join_enz"/>
</dbReference>
<dbReference type="Gene3D" id="1.10.443.10">
    <property type="entry name" value="Intergrase catalytic core"/>
    <property type="match status" value="1"/>
</dbReference>
<evidence type="ECO:0000259" key="6">
    <source>
        <dbReference type="PROSITE" id="PS51900"/>
    </source>
</evidence>
<dbReference type="InterPro" id="IPR013762">
    <property type="entry name" value="Integrase-like_cat_sf"/>
</dbReference>
<organism evidence="7 8">
    <name type="scientific">Phyllobacterium phragmitis</name>
    <dbReference type="NCBI Taxonomy" id="2670329"/>
    <lineage>
        <taxon>Bacteria</taxon>
        <taxon>Pseudomonadati</taxon>
        <taxon>Pseudomonadota</taxon>
        <taxon>Alphaproteobacteria</taxon>
        <taxon>Hyphomicrobiales</taxon>
        <taxon>Phyllobacteriaceae</taxon>
        <taxon>Phyllobacterium</taxon>
    </lineage>
</organism>
<proteinExistence type="predicted"/>
<dbReference type="Gene3D" id="1.10.150.130">
    <property type="match status" value="1"/>
</dbReference>
<protein>
    <submittedName>
        <fullName evidence="7">Site-specific integrase</fullName>
    </submittedName>
</protein>
<dbReference type="GO" id="GO:0015074">
    <property type="term" value="P:DNA integration"/>
    <property type="evidence" value="ECO:0007669"/>
    <property type="project" value="UniProtKB-KW"/>
</dbReference>
<evidence type="ECO:0000259" key="5">
    <source>
        <dbReference type="PROSITE" id="PS51898"/>
    </source>
</evidence>
<dbReference type="AlphaFoldDB" id="A0A2S9IJF9"/>
<evidence type="ECO:0000313" key="7">
    <source>
        <dbReference type="EMBL" id="PRD40664.1"/>
    </source>
</evidence>
<feature type="domain" description="Tyr recombinase" evidence="5">
    <location>
        <begin position="172"/>
        <end position="370"/>
    </location>
</feature>
<dbReference type="PROSITE" id="PS51900">
    <property type="entry name" value="CB"/>
    <property type="match status" value="1"/>
</dbReference>
<gene>
    <name evidence="7" type="ORF">C5748_25710</name>
</gene>
<evidence type="ECO:0000256" key="4">
    <source>
        <dbReference type="PROSITE-ProRule" id="PRU01248"/>
    </source>
</evidence>
<dbReference type="InterPro" id="IPR050090">
    <property type="entry name" value="Tyrosine_recombinase_XerCD"/>
</dbReference>
<dbReference type="Pfam" id="PF00589">
    <property type="entry name" value="Phage_integrase"/>
    <property type="match status" value="1"/>
</dbReference>
<dbReference type="PANTHER" id="PTHR30349:SF91">
    <property type="entry name" value="INTA PROTEIN"/>
    <property type="match status" value="1"/>
</dbReference>
<dbReference type="InterPro" id="IPR010998">
    <property type="entry name" value="Integrase_recombinase_N"/>
</dbReference>
<sequence>MNGHIRERSPGKWAIVLDIYDETGKRRRKWHSFSGTKRQAQEECSRLITALKSGNYIEPTKQTVAEFFDEWLMFVKPSVAPKTHERYAEILQKGVAPLLGDVTLARLKTDRIDGAFAKALTEGRRDGSGGLSPRTVHHMRRVLIKALAQAVTWDRLIKNPAVASTAPKVERKQMLAYDAAQTAALLEAVKDTRLYVPVILAVMCGLRRGEIAALRWQNVNLGDNLRSISIVTSAEQTKGGVRYKEPKSGKARAVALSANVAAELRKHRATQAEEQLRLGVRLADDGFVVAQYDGSPLQPRSLTHEWMRIIQKTSLPRIRFHDLRHTHASQMLASGVHPKVASERLGHSTIGITLDLYSHVMPGMQADAAEQVDLAIRSAVKAKP</sequence>
<dbReference type="RefSeq" id="WP_105745677.1">
    <property type="nucleotide sequence ID" value="NZ_PVBR01000035.1"/>
</dbReference>
<evidence type="ECO:0000256" key="1">
    <source>
        <dbReference type="ARBA" id="ARBA00022908"/>
    </source>
</evidence>
<accession>A0A2S9IJF9</accession>
<dbReference type="GO" id="GO:0006310">
    <property type="term" value="P:DNA recombination"/>
    <property type="evidence" value="ECO:0007669"/>
    <property type="project" value="UniProtKB-KW"/>
</dbReference>
<keyword evidence="8" id="KW-1185">Reference proteome</keyword>
<feature type="domain" description="Core-binding (CB)" evidence="6">
    <location>
        <begin position="59"/>
        <end position="151"/>
    </location>
</feature>
<evidence type="ECO:0000256" key="2">
    <source>
        <dbReference type="ARBA" id="ARBA00023125"/>
    </source>
</evidence>